<dbReference type="OrthoDB" id="5590944at2759"/>
<accession>A0A2G5BAX0</accession>
<protein>
    <submittedName>
        <fullName evidence="2">Uncharacterized protein</fullName>
    </submittedName>
</protein>
<dbReference type="Proteomes" id="UP000242474">
    <property type="component" value="Unassembled WGS sequence"/>
</dbReference>
<evidence type="ECO:0000313" key="3">
    <source>
        <dbReference type="Proteomes" id="UP000242474"/>
    </source>
</evidence>
<feature type="region of interest" description="Disordered" evidence="1">
    <location>
        <begin position="97"/>
        <end position="126"/>
    </location>
</feature>
<proteinExistence type="predicted"/>
<feature type="compositionally biased region" description="Pro residues" evidence="1">
    <location>
        <begin position="97"/>
        <end position="112"/>
    </location>
</feature>
<dbReference type="EMBL" id="KZ303502">
    <property type="protein sequence ID" value="PIA16153.1"/>
    <property type="molecule type" value="Genomic_DNA"/>
</dbReference>
<dbReference type="AlphaFoldDB" id="A0A2G5BAX0"/>
<name>A0A2G5BAX0_COERN</name>
<feature type="compositionally biased region" description="Basic residues" evidence="1">
    <location>
        <begin position="115"/>
        <end position="126"/>
    </location>
</feature>
<keyword evidence="3" id="KW-1185">Reference proteome</keyword>
<gene>
    <name evidence="2" type="ORF">COEREDRAFT_87352</name>
</gene>
<organism evidence="2 3">
    <name type="scientific">Coemansia reversa (strain ATCC 12441 / NRRL 1564)</name>
    <dbReference type="NCBI Taxonomy" id="763665"/>
    <lineage>
        <taxon>Eukaryota</taxon>
        <taxon>Fungi</taxon>
        <taxon>Fungi incertae sedis</taxon>
        <taxon>Zoopagomycota</taxon>
        <taxon>Kickxellomycotina</taxon>
        <taxon>Kickxellomycetes</taxon>
        <taxon>Kickxellales</taxon>
        <taxon>Kickxellaceae</taxon>
        <taxon>Coemansia</taxon>
    </lineage>
</organism>
<reference evidence="2 3" key="1">
    <citation type="journal article" date="2015" name="Genome Biol. Evol.">
        <title>Phylogenomic analyses indicate that early fungi evolved digesting cell walls of algal ancestors of land plants.</title>
        <authorList>
            <person name="Chang Y."/>
            <person name="Wang S."/>
            <person name="Sekimoto S."/>
            <person name="Aerts A.L."/>
            <person name="Choi C."/>
            <person name="Clum A."/>
            <person name="LaButti K.M."/>
            <person name="Lindquist E.A."/>
            <person name="Yee Ngan C."/>
            <person name="Ohm R.A."/>
            <person name="Salamov A.A."/>
            <person name="Grigoriev I.V."/>
            <person name="Spatafora J.W."/>
            <person name="Berbee M.L."/>
        </authorList>
    </citation>
    <scope>NUCLEOTIDE SEQUENCE [LARGE SCALE GENOMIC DNA]</scope>
    <source>
        <strain evidence="2 3">NRRL 1564</strain>
    </source>
</reference>
<evidence type="ECO:0000256" key="1">
    <source>
        <dbReference type="SAM" id="MobiDB-lite"/>
    </source>
</evidence>
<sequence>MTWHVCKIHEEEPKPWWVSSAPPNSKHTTCHCSGHSHCHKKDEATPPKLDQFIDQVKGIPGTHEFTFTRTIEKVKTPLEVYQEKFMEFCKAHGRPPAPWEVPYPHQPQPQPQPHFHGHHCGHHHHH</sequence>
<evidence type="ECO:0000313" key="2">
    <source>
        <dbReference type="EMBL" id="PIA16153.1"/>
    </source>
</evidence>